<dbReference type="InterPro" id="IPR012505">
    <property type="entry name" value="YbbR"/>
</dbReference>
<dbReference type="InterPro" id="IPR053154">
    <property type="entry name" value="c-di-AMP_regulator"/>
</dbReference>
<reference evidence="3 5" key="2">
    <citation type="journal article" date="2015" name="Genome Announc.">
        <title>Expanding the biotechnology potential of lactobacilli through comparative genomics of 213 strains and associated genera.</title>
        <authorList>
            <person name="Sun Z."/>
            <person name="Harris H.M."/>
            <person name="McCann A."/>
            <person name="Guo C."/>
            <person name="Argimon S."/>
            <person name="Zhang W."/>
            <person name="Yang X."/>
            <person name="Jeffery I.B."/>
            <person name="Cooney J.C."/>
            <person name="Kagawa T.F."/>
            <person name="Liu W."/>
            <person name="Song Y."/>
            <person name="Salvetti E."/>
            <person name="Wrobel A."/>
            <person name="Rasinkangas P."/>
            <person name="Parkhill J."/>
            <person name="Rea M.C."/>
            <person name="O'Sullivan O."/>
            <person name="Ritari J."/>
            <person name="Douillard F.P."/>
            <person name="Paul Ross R."/>
            <person name="Yang R."/>
            <person name="Briner A.E."/>
            <person name="Felis G.E."/>
            <person name="de Vos W.M."/>
            <person name="Barrangou R."/>
            <person name="Klaenhammer T.R."/>
            <person name="Caufield P.W."/>
            <person name="Cui Y."/>
            <person name="Zhang H."/>
            <person name="O'Toole P.W."/>
        </authorList>
    </citation>
    <scope>NUCLEOTIDE SEQUENCE [LARGE SCALE GENOMIC DNA]</scope>
    <source>
        <strain evidence="3 5">DSM 23908</strain>
    </source>
</reference>
<evidence type="ECO:0000256" key="1">
    <source>
        <dbReference type="SAM" id="Phobius"/>
    </source>
</evidence>
<evidence type="ECO:0000313" key="2">
    <source>
        <dbReference type="EMBL" id="CCI87275.1"/>
    </source>
</evidence>
<dbReference type="EMBL" id="CAKC01000059">
    <property type="protein sequence ID" value="CCI87275.1"/>
    <property type="molecule type" value="Genomic_DNA"/>
</dbReference>
<keyword evidence="1" id="KW-1133">Transmembrane helix</keyword>
<name>I7K156_9LACO</name>
<gene>
    <name evidence="2" type="ORF">BN52_03705</name>
    <name evidence="3" type="ORF">FC38_GL000103</name>
</gene>
<dbReference type="Proteomes" id="UP000009326">
    <property type="component" value="Unassembled WGS sequence"/>
</dbReference>
<keyword evidence="1" id="KW-0812">Transmembrane</keyword>
<protein>
    <submittedName>
        <fullName evidence="2">YbbR</fullName>
    </submittedName>
</protein>
<keyword evidence="5" id="KW-1185">Reference proteome</keyword>
<dbReference type="Pfam" id="PF07949">
    <property type="entry name" value="YbbR"/>
    <property type="match status" value="3"/>
</dbReference>
<dbReference type="STRING" id="1423751.FC38_GL000103"/>
<keyword evidence="1" id="KW-0472">Membrane</keyword>
<evidence type="ECO:0000313" key="3">
    <source>
        <dbReference type="EMBL" id="KRN14809.1"/>
    </source>
</evidence>
<dbReference type="PANTHER" id="PTHR37804:SF1">
    <property type="entry name" value="CDAA REGULATORY PROTEIN CDAR"/>
    <property type="match status" value="1"/>
</dbReference>
<sequence length="323" mass="35628">MNKFWDQSWFLKVVSLLIAILLVIYIDNTQTGFVTKGEDTKTQQTASETITIKVPLRVSVDTDKYYVVGYPEKVKITLEGSNALVTSAVNTQNFRVYIDLTNKTVGTHVVNVHVSGLSRQISYALNPKKIKVNIQLRKSRSLPVQIEYNKNAVANGYEIGKTSVDPSQVEVTGSVGEVNHIDRIVAKVTMPNGIKHDYERQVILIGEDKAGYQLNVVIQPSTARVTVPISLSQKKVKVVLDTRNEDSEKVYSLTAKQNYITIYGTKATLAKISKIDLPVDLAKIKSSTVRDIPVKLPTGVVSSDPKTIRVQIKVKASSGISKG</sequence>
<dbReference type="Proteomes" id="UP000051521">
    <property type="component" value="Unassembled WGS sequence"/>
</dbReference>
<evidence type="ECO:0000313" key="4">
    <source>
        <dbReference type="Proteomes" id="UP000009326"/>
    </source>
</evidence>
<comment type="caution">
    <text evidence="2">The sequence shown here is derived from an EMBL/GenBank/DDBJ whole genome shotgun (WGS) entry which is preliminary data.</text>
</comment>
<dbReference type="EMBL" id="AYZO01000001">
    <property type="protein sequence ID" value="KRN14809.1"/>
    <property type="molecule type" value="Genomic_DNA"/>
</dbReference>
<dbReference type="AlphaFoldDB" id="I7K156"/>
<evidence type="ECO:0000313" key="5">
    <source>
        <dbReference type="Proteomes" id="UP000051521"/>
    </source>
</evidence>
<organism evidence="2 4">
    <name type="scientific">Lactobacillus gigeriorum DSM 23908 = CRBIP 24.85</name>
    <dbReference type="NCBI Taxonomy" id="1423751"/>
    <lineage>
        <taxon>Bacteria</taxon>
        <taxon>Bacillati</taxon>
        <taxon>Bacillota</taxon>
        <taxon>Bacilli</taxon>
        <taxon>Lactobacillales</taxon>
        <taxon>Lactobacillaceae</taxon>
        <taxon>Lactobacillus</taxon>
    </lineage>
</organism>
<feature type="transmembrane region" description="Helical" evidence="1">
    <location>
        <begin position="9"/>
        <end position="26"/>
    </location>
</feature>
<dbReference type="RefSeq" id="WP_008473456.1">
    <property type="nucleotide sequence ID" value="NZ_AYZO01000001.1"/>
</dbReference>
<dbReference type="PANTHER" id="PTHR37804">
    <property type="entry name" value="CDAA REGULATORY PROTEIN CDAR"/>
    <property type="match status" value="1"/>
</dbReference>
<dbReference type="Gene3D" id="2.170.120.40">
    <property type="entry name" value="YbbR-like domain"/>
    <property type="match status" value="2"/>
</dbReference>
<reference evidence="2 4" key="1">
    <citation type="submission" date="2012-06" db="EMBL/GenBank/DDBJ databases">
        <title>Draft genome sequence of Lactobacillus gigeriorum CRBIP 24.85T, isolated from chicken crop.</title>
        <authorList>
            <person name="Cousin S."/>
            <person name="Ma L."/>
            <person name="Creno S."/>
            <person name="Clermont D."/>
            <person name="Loux V."/>
            <person name="Bizet C."/>
            <person name="Bouchier C."/>
        </authorList>
    </citation>
    <scope>NUCLEOTIDE SEQUENCE [LARGE SCALE GENOMIC DNA]</scope>
    <source>
        <strain evidence="4">CRBIP 24.85T</strain>
        <strain evidence="2">Type strain: CRBIP 24.85</strain>
    </source>
</reference>
<dbReference type="OrthoDB" id="2139417at2"/>
<accession>I7K156</accession>
<proteinExistence type="predicted"/>
<dbReference type="Gene3D" id="2.170.120.30">
    <property type="match status" value="1"/>
</dbReference>
<dbReference type="PATRIC" id="fig|1423751.3.peg.106"/>